<organism evidence="1">
    <name type="scientific">Opuntia streptacantha</name>
    <name type="common">Prickly pear cactus</name>
    <name type="synonym">Opuntia cardona</name>
    <dbReference type="NCBI Taxonomy" id="393608"/>
    <lineage>
        <taxon>Eukaryota</taxon>
        <taxon>Viridiplantae</taxon>
        <taxon>Streptophyta</taxon>
        <taxon>Embryophyta</taxon>
        <taxon>Tracheophyta</taxon>
        <taxon>Spermatophyta</taxon>
        <taxon>Magnoliopsida</taxon>
        <taxon>eudicotyledons</taxon>
        <taxon>Gunneridae</taxon>
        <taxon>Pentapetalae</taxon>
        <taxon>Caryophyllales</taxon>
        <taxon>Cactineae</taxon>
        <taxon>Cactaceae</taxon>
        <taxon>Opuntioideae</taxon>
        <taxon>Opuntia</taxon>
    </lineage>
</organism>
<dbReference type="EMBL" id="GISG01282715">
    <property type="protein sequence ID" value="MBA4679234.1"/>
    <property type="molecule type" value="Transcribed_RNA"/>
</dbReference>
<name>A0A7C9AYG8_OPUST</name>
<accession>A0A7C9AYG8</accession>
<reference evidence="1" key="2">
    <citation type="submission" date="2020-07" db="EMBL/GenBank/DDBJ databases">
        <authorList>
            <person name="Vera ALvarez R."/>
            <person name="Arias-Moreno D.M."/>
            <person name="Jimenez-Jacinto V."/>
            <person name="Jimenez-Bremont J.F."/>
            <person name="Swaminathan K."/>
            <person name="Moose S.P."/>
            <person name="Guerrero-Gonzalez M.L."/>
            <person name="Marino-Ramirez L."/>
            <person name="Landsman D."/>
            <person name="Rodriguez-Kessler M."/>
            <person name="Delgado-Sanchez P."/>
        </authorList>
    </citation>
    <scope>NUCLEOTIDE SEQUENCE</scope>
    <source>
        <tissue evidence="1">Cladode</tissue>
    </source>
</reference>
<sequence>MQRVKRGSVHEIFEWREDGKHPSRNNLKVAVTHVVHEVDVSEIGRCCSNRVYPYQRSCQQWYGKENKVSNVFREWMNHRSDGLSDNGRMMMRVVARVEEVMVQRSMEPVIQELHRANVKQHHKHHAISSPQWQILCTL</sequence>
<dbReference type="AlphaFoldDB" id="A0A7C9AYG8"/>
<proteinExistence type="predicted"/>
<evidence type="ECO:0000313" key="1">
    <source>
        <dbReference type="EMBL" id="MBA4679234.1"/>
    </source>
</evidence>
<protein>
    <submittedName>
        <fullName evidence="1">Uncharacterized protein</fullName>
    </submittedName>
</protein>
<dbReference type="EMBL" id="GISG01282712">
    <property type="protein sequence ID" value="MBA4679232.1"/>
    <property type="molecule type" value="Transcribed_RNA"/>
</dbReference>
<reference evidence="1" key="1">
    <citation type="journal article" date="2013" name="J. Plant Res.">
        <title>Effect of fungi and light on seed germination of three Opuntia species from semiarid lands of central Mexico.</title>
        <authorList>
            <person name="Delgado-Sanchez P."/>
            <person name="Jimenez-Bremont J.F."/>
            <person name="Guerrero-Gonzalez Mde L."/>
            <person name="Flores J."/>
        </authorList>
    </citation>
    <scope>NUCLEOTIDE SEQUENCE</scope>
    <source>
        <tissue evidence="1">Cladode</tissue>
    </source>
</reference>